<dbReference type="EMBL" id="RCWJ01000002">
    <property type="protein sequence ID" value="RLQ84305.1"/>
    <property type="molecule type" value="Genomic_DNA"/>
</dbReference>
<dbReference type="SUPFAM" id="SSF48452">
    <property type="entry name" value="TPR-like"/>
    <property type="match status" value="1"/>
</dbReference>
<protein>
    <submittedName>
        <fullName evidence="4">Helix-turn-helix transcriptional regulator</fullName>
    </submittedName>
</protein>
<dbReference type="PANTHER" id="PTHR16305:SF35">
    <property type="entry name" value="TRANSCRIPTIONAL ACTIVATOR DOMAIN"/>
    <property type="match status" value="1"/>
</dbReference>
<dbReference type="GO" id="GO:0006355">
    <property type="term" value="P:regulation of DNA-templated transcription"/>
    <property type="evidence" value="ECO:0007669"/>
    <property type="project" value="InterPro"/>
</dbReference>
<dbReference type="GO" id="GO:0005524">
    <property type="term" value="F:ATP binding"/>
    <property type="evidence" value="ECO:0007669"/>
    <property type="project" value="UniProtKB-KW"/>
</dbReference>
<dbReference type="Pfam" id="PF13191">
    <property type="entry name" value="AAA_16"/>
    <property type="match status" value="1"/>
</dbReference>
<dbReference type="InterPro" id="IPR041664">
    <property type="entry name" value="AAA_16"/>
</dbReference>
<dbReference type="PROSITE" id="PS50043">
    <property type="entry name" value="HTH_LUXR_2"/>
    <property type="match status" value="1"/>
</dbReference>
<organism evidence="4 5">
    <name type="scientific">Mycetocola zhadangensis</name>
    <dbReference type="NCBI Taxonomy" id="1164595"/>
    <lineage>
        <taxon>Bacteria</taxon>
        <taxon>Bacillati</taxon>
        <taxon>Actinomycetota</taxon>
        <taxon>Actinomycetes</taxon>
        <taxon>Micrococcales</taxon>
        <taxon>Microbacteriaceae</taxon>
        <taxon>Mycetocola</taxon>
    </lineage>
</organism>
<dbReference type="Pfam" id="PF00196">
    <property type="entry name" value="GerE"/>
    <property type="match status" value="1"/>
</dbReference>
<dbReference type="InterPro" id="IPR016032">
    <property type="entry name" value="Sig_transdc_resp-reg_C-effctor"/>
</dbReference>
<dbReference type="SUPFAM" id="SSF52540">
    <property type="entry name" value="P-loop containing nucleoside triphosphate hydrolases"/>
    <property type="match status" value="1"/>
</dbReference>
<dbReference type="GO" id="GO:0005737">
    <property type="term" value="C:cytoplasm"/>
    <property type="evidence" value="ECO:0007669"/>
    <property type="project" value="TreeGrafter"/>
</dbReference>
<dbReference type="InterPro" id="IPR027417">
    <property type="entry name" value="P-loop_NTPase"/>
</dbReference>
<dbReference type="GO" id="GO:0004016">
    <property type="term" value="F:adenylate cyclase activity"/>
    <property type="evidence" value="ECO:0007669"/>
    <property type="project" value="TreeGrafter"/>
</dbReference>
<keyword evidence="2" id="KW-0067">ATP-binding</keyword>
<reference evidence="4 5" key="1">
    <citation type="submission" date="2018-10" db="EMBL/GenBank/DDBJ databases">
        <authorList>
            <person name="Li J."/>
        </authorList>
    </citation>
    <scope>NUCLEOTIDE SEQUENCE [LARGE SCALE GENOMIC DNA]</scope>
    <source>
        <strain evidence="4 5">ZD1-4</strain>
    </source>
</reference>
<name>A0A3L7J239_9MICO</name>
<accession>A0A3L7J239</accession>
<evidence type="ECO:0000313" key="5">
    <source>
        <dbReference type="Proteomes" id="UP000282460"/>
    </source>
</evidence>
<proteinExistence type="predicted"/>
<dbReference type="Gene3D" id="3.40.50.300">
    <property type="entry name" value="P-loop containing nucleotide triphosphate hydrolases"/>
    <property type="match status" value="1"/>
</dbReference>
<dbReference type="SUPFAM" id="SSF46894">
    <property type="entry name" value="C-terminal effector domain of the bipartite response regulators"/>
    <property type="match status" value="1"/>
</dbReference>
<dbReference type="RefSeq" id="WP_121659351.1">
    <property type="nucleotide sequence ID" value="NZ_BMEK01000002.1"/>
</dbReference>
<dbReference type="AlphaFoldDB" id="A0A3L7J239"/>
<dbReference type="Gene3D" id="1.25.40.10">
    <property type="entry name" value="Tetratricopeptide repeat domain"/>
    <property type="match status" value="1"/>
</dbReference>
<dbReference type="OrthoDB" id="134933at2"/>
<evidence type="ECO:0000313" key="4">
    <source>
        <dbReference type="EMBL" id="RLQ84305.1"/>
    </source>
</evidence>
<keyword evidence="1" id="KW-0547">Nucleotide-binding</keyword>
<dbReference type="InterPro" id="IPR000792">
    <property type="entry name" value="Tscrpt_reg_LuxR_C"/>
</dbReference>
<dbReference type="GO" id="GO:0003677">
    <property type="term" value="F:DNA binding"/>
    <property type="evidence" value="ECO:0007669"/>
    <property type="project" value="InterPro"/>
</dbReference>
<gene>
    <name evidence="4" type="ORF">D9V28_08870</name>
</gene>
<dbReference type="Proteomes" id="UP000282460">
    <property type="component" value="Unassembled WGS sequence"/>
</dbReference>
<dbReference type="InterPro" id="IPR011990">
    <property type="entry name" value="TPR-like_helical_dom_sf"/>
</dbReference>
<sequence>MTVEPPTDPAAPRASVLYGRARQLNAIARAAAAVEEHKAQFVLILGESGFGKTALLREALDSLPAWPRHHAVADAYERALPYGVLNQLLSPFDQSRLSPVLANGIDPAASTLTVGAELLALVDASEGATIIAIDDAQWMDEQSARALWFAGRRSLHDRMLILIAARPAPTDFLAHIRRLVLDDERGVELDLGGLSADNVVDLAHSKLALRLPRRTAQRLIAATDGNPLHIRVILEYVASAADPVIDLERRLGDGVLPLAPGFEAIMRDSLERLNTAARTVIEMIAIFDGRVPVTVLSAAIAQLSGPAASDEAVDDAARSGLADIVDSGGQLELQLHHHRVGDAVLADLSVRRRQELHRAAAQVTGGDRGLRHRVCASAGPDEELAAVLDHEAREAMRHHEAERAVRYSLWAATVSSAPTDRHARLVQAGLFAISTRQLGLLVQAMPEFANLPAGVERDLLIGSAAFAVEDVHTARTTLVRAASTVPETLRELALVAVANEAIATLEIELRRYDHVIRASDAALANIAAVQSDPDYAPDIIGGVELTELEGIARAWHAFASWRSGAEGNVEAEISAEIGQGAVSGFTPRHAIMLITRGTIRRQRGMLDEAIRDLEHGIALADVMRPSMAPFGRVELALAQFRQGRLDEASTTITIAVSLADDVGGASTYGVSHAAAALVPAARGERDEVALHVAEARNAHPAIDQTVLLLVDAVSARAEGDRASVIRIARQAIATEKPRAQIEHGWWVELLDEATRPPHAQKKQSARDPLAVLSGREREVAHLAAQGLTNREVAQRLFVTVKGVEYHMGNVLAKLQLSSRRGIRQLLDGQGTSHVGDAKFPDH</sequence>
<evidence type="ECO:0000259" key="3">
    <source>
        <dbReference type="PROSITE" id="PS50043"/>
    </source>
</evidence>
<dbReference type="InterPro" id="IPR036388">
    <property type="entry name" value="WH-like_DNA-bd_sf"/>
</dbReference>
<dbReference type="Gene3D" id="1.10.10.10">
    <property type="entry name" value="Winged helix-like DNA-binding domain superfamily/Winged helix DNA-binding domain"/>
    <property type="match status" value="1"/>
</dbReference>
<feature type="domain" description="HTH luxR-type" evidence="3">
    <location>
        <begin position="765"/>
        <end position="830"/>
    </location>
</feature>
<dbReference type="PRINTS" id="PR00038">
    <property type="entry name" value="HTHLUXR"/>
</dbReference>
<keyword evidence="5" id="KW-1185">Reference proteome</keyword>
<dbReference type="CDD" id="cd06170">
    <property type="entry name" value="LuxR_C_like"/>
    <property type="match status" value="1"/>
</dbReference>
<evidence type="ECO:0000256" key="1">
    <source>
        <dbReference type="ARBA" id="ARBA00022741"/>
    </source>
</evidence>
<dbReference type="SMART" id="SM00421">
    <property type="entry name" value="HTH_LUXR"/>
    <property type="match status" value="1"/>
</dbReference>
<dbReference type="PANTHER" id="PTHR16305">
    <property type="entry name" value="TESTICULAR SOLUBLE ADENYLYL CYCLASE"/>
    <property type="match status" value="1"/>
</dbReference>
<evidence type="ECO:0000256" key="2">
    <source>
        <dbReference type="ARBA" id="ARBA00022840"/>
    </source>
</evidence>
<comment type="caution">
    <text evidence="4">The sequence shown here is derived from an EMBL/GenBank/DDBJ whole genome shotgun (WGS) entry which is preliminary data.</text>
</comment>